<dbReference type="EMBL" id="CP036290">
    <property type="protein sequence ID" value="QDU84303.1"/>
    <property type="molecule type" value="Genomic_DNA"/>
</dbReference>
<dbReference type="Gene3D" id="3.90.550.10">
    <property type="entry name" value="Spore Coat Polysaccharide Biosynthesis Protein SpsA, Chain A"/>
    <property type="match status" value="1"/>
</dbReference>
<evidence type="ECO:0000313" key="6">
    <source>
        <dbReference type="Proteomes" id="UP000319342"/>
    </source>
</evidence>
<keyword evidence="3 5" id="KW-0808">Transferase</keyword>
<dbReference type="InterPro" id="IPR001173">
    <property type="entry name" value="Glyco_trans_2-like"/>
</dbReference>
<dbReference type="Pfam" id="PF00535">
    <property type="entry name" value="Glycos_transf_2"/>
    <property type="match status" value="1"/>
</dbReference>
<proteinExistence type="inferred from homology"/>
<evidence type="ECO:0000256" key="1">
    <source>
        <dbReference type="ARBA" id="ARBA00006739"/>
    </source>
</evidence>
<evidence type="ECO:0000256" key="2">
    <source>
        <dbReference type="ARBA" id="ARBA00022676"/>
    </source>
</evidence>
<keyword evidence="2 5" id="KW-0328">Glycosyltransferase</keyword>
<evidence type="ECO:0000259" key="4">
    <source>
        <dbReference type="Pfam" id="PF00535"/>
    </source>
</evidence>
<dbReference type="PANTHER" id="PTHR43179:SF12">
    <property type="entry name" value="GALACTOFURANOSYLTRANSFERASE GLFT2"/>
    <property type="match status" value="1"/>
</dbReference>
<protein>
    <submittedName>
        <fullName evidence="5">N-acetylglucosaminyl-diphospho-decaprenol L-rhamnosyltransferase</fullName>
        <ecNumber evidence="5">2.4.1.289</ecNumber>
    </submittedName>
</protein>
<dbReference type="EC" id="2.4.1.289" evidence="5"/>
<reference evidence="5 6" key="1">
    <citation type="submission" date="2019-02" db="EMBL/GenBank/DDBJ databases">
        <title>Deep-cultivation of Planctomycetes and their phenomic and genomic characterization uncovers novel biology.</title>
        <authorList>
            <person name="Wiegand S."/>
            <person name="Jogler M."/>
            <person name="Boedeker C."/>
            <person name="Pinto D."/>
            <person name="Vollmers J."/>
            <person name="Rivas-Marin E."/>
            <person name="Kohn T."/>
            <person name="Peeters S.H."/>
            <person name="Heuer A."/>
            <person name="Rast P."/>
            <person name="Oberbeckmann S."/>
            <person name="Bunk B."/>
            <person name="Jeske O."/>
            <person name="Meyerdierks A."/>
            <person name="Storesund J.E."/>
            <person name="Kallscheuer N."/>
            <person name="Luecker S."/>
            <person name="Lage O.M."/>
            <person name="Pohl T."/>
            <person name="Merkel B.J."/>
            <person name="Hornburger P."/>
            <person name="Mueller R.-W."/>
            <person name="Bruemmer F."/>
            <person name="Labrenz M."/>
            <person name="Spormann A.M."/>
            <person name="Op den Camp H."/>
            <person name="Overmann J."/>
            <person name="Amann R."/>
            <person name="Jetten M.S.M."/>
            <person name="Mascher T."/>
            <person name="Medema M.H."/>
            <person name="Devos D.P."/>
            <person name="Kaster A.-K."/>
            <person name="Ovreas L."/>
            <person name="Rohde M."/>
            <person name="Galperin M.Y."/>
            <person name="Jogler C."/>
        </authorList>
    </citation>
    <scope>NUCLEOTIDE SEQUENCE [LARGE SCALE GENOMIC DNA]</scope>
    <source>
        <strain evidence="5 6">Pla163</strain>
    </source>
</reference>
<dbReference type="Proteomes" id="UP000319342">
    <property type="component" value="Chromosome"/>
</dbReference>
<accession>A0A518CYJ3</accession>
<dbReference type="RefSeq" id="WP_419186400.1">
    <property type="nucleotide sequence ID" value="NZ_CP036290.1"/>
</dbReference>
<dbReference type="InterPro" id="IPR029044">
    <property type="entry name" value="Nucleotide-diphossugar_trans"/>
</dbReference>
<comment type="similarity">
    <text evidence="1">Belongs to the glycosyltransferase 2 family.</text>
</comment>
<dbReference type="GO" id="GO:0102096">
    <property type="term" value="F:decaprenyl-N-acetyl-alpha-D-glucosaminyl-pyrophosphate:dTDP-alpha-L-rhamnose rhamnosyltransferase activity"/>
    <property type="evidence" value="ECO:0007669"/>
    <property type="project" value="UniProtKB-EC"/>
</dbReference>
<dbReference type="PANTHER" id="PTHR43179">
    <property type="entry name" value="RHAMNOSYLTRANSFERASE WBBL"/>
    <property type="match status" value="1"/>
</dbReference>
<evidence type="ECO:0000256" key="3">
    <source>
        <dbReference type="ARBA" id="ARBA00022679"/>
    </source>
</evidence>
<name>A0A518CYJ3_9BACT</name>
<gene>
    <name evidence="5" type="primary">wbbL_2</name>
    <name evidence="5" type="ORF">Pla163_14100</name>
</gene>
<feature type="domain" description="Glycosyltransferase 2-like" evidence="4">
    <location>
        <begin position="14"/>
        <end position="126"/>
    </location>
</feature>
<evidence type="ECO:0000313" key="5">
    <source>
        <dbReference type="EMBL" id="QDU84303.1"/>
    </source>
</evidence>
<sequence length="361" mass="39233">MSANGRTTAAGITAVVVNYDGAHYLAACLDGLFAGDVVPDEVFVVDNGSTDGSQDLVRERYPDVVLLELPGNPGPAAARNLGMRVARFARVLTLDNDVVLEPQALARMVAALDADAGLVAVQARSVVASDPGTVHYDGGWAHYAGLLVLRNFFVPAAEAEGSGTSEVGAFVSLCVLQENARVLAAGGYDEDLEILFEDADLSYRLRALGERLAVVDDALCLHGPGTAGTSFRREIYPARRVFLHSRNRWLLLLKNHRAWTLVLSAPALVLYEIYWLAFATLRGGLLAYLRGKWALVRLLPGVLARRHRIQSSRRVGDREILRGGPLTLSPQLREKKFARASSATLDACLRGWWALVRPLVR</sequence>
<organism evidence="5 6">
    <name type="scientific">Rohdeia mirabilis</name>
    <dbReference type="NCBI Taxonomy" id="2528008"/>
    <lineage>
        <taxon>Bacteria</taxon>
        <taxon>Pseudomonadati</taxon>
        <taxon>Planctomycetota</taxon>
        <taxon>Planctomycetia</taxon>
        <taxon>Planctomycetia incertae sedis</taxon>
        <taxon>Rohdeia</taxon>
    </lineage>
</organism>
<keyword evidence="6" id="KW-1185">Reference proteome</keyword>
<dbReference type="CDD" id="cd04186">
    <property type="entry name" value="GT_2_like_c"/>
    <property type="match status" value="1"/>
</dbReference>
<dbReference type="AlphaFoldDB" id="A0A518CYJ3"/>
<dbReference type="SUPFAM" id="SSF53448">
    <property type="entry name" value="Nucleotide-diphospho-sugar transferases"/>
    <property type="match status" value="1"/>
</dbReference>